<dbReference type="EMBL" id="CAJNDS010002852">
    <property type="protein sequence ID" value="CAE7619421.1"/>
    <property type="molecule type" value="Genomic_DNA"/>
</dbReference>
<protein>
    <submittedName>
        <fullName evidence="1">Uncharacterized protein</fullName>
    </submittedName>
</protein>
<name>A0A812VH03_9DINO</name>
<sequence length="164" mass="18583">MPNTTFVEALHALHDDDFQEVRFLKGAKLLGKRLLCLVSRMCAANRGFAVPDVGTPRGRMDDDLESTTTEFSQVSSDNARGAVKKRVKFLEQPDITYVAVECATDLTLLPQKCGRRARSQEDLSRRHLKNMQQNHEHIVANVMEASQQLKDCFRGLNKLMQKHT</sequence>
<reference evidence="1" key="1">
    <citation type="submission" date="2021-02" db="EMBL/GenBank/DDBJ databases">
        <authorList>
            <person name="Dougan E. K."/>
            <person name="Rhodes N."/>
            <person name="Thang M."/>
            <person name="Chan C."/>
        </authorList>
    </citation>
    <scope>NUCLEOTIDE SEQUENCE</scope>
</reference>
<organism evidence="1 2">
    <name type="scientific">Symbiodinium natans</name>
    <dbReference type="NCBI Taxonomy" id="878477"/>
    <lineage>
        <taxon>Eukaryota</taxon>
        <taxon>Sar</taxon>
        <taxon>Alveolata</taxon>
        <taxon>Dinophyceae</taxon>
        <taxon>Suessiales</taxon>
        <taxon>Symbiodiniaceae</taxon>
        <taxon>Symbiodinium</taxon>
    </lineage>
</organism>
<gene>
    <name evidence="1" type="ORF">SNAT2548_LOCUS35202</name>
</gene>
<dbReference type="AlphaFoldDB" id="A0A812VH03"/>
<accession>A0A812VH03</accession>
<evidence type="ECO:0000313" key="2">
    <source>
        <dbReference type="Proteomes" id="UP000604046"/>
    </source>
</evidence>
<comment type="caution">
    <text evidence="1">The sequence shown here is derived from an EMBL/GenBank/DDBJ whole genome shotgun (WGS) entry which is preliminary data.</text>
</comment>
<dbReference type="Proteomes" id="UP000604046">
    <property type="component" value="Unassembled WGS sequence"/>
</dbReference>
<evidence type="ECO:0000313" key="1">
    <source>
        <dbReference type="EMBL" id="CAE7619421.1"/>
    </source>
</evidence>
<proteinExistence type="predicted"/>
<keyword evidence="2" id="KW-1185">Reference proteome</keyword>